<organism evidence="3 4">
    <name type="scientific">Pseudonocardia nematodicida</name>
    <dbReference type="NCBI Taxonomy" id="1206997"/>
    <lineage>
        <taxon>Bacteria</taxon>
        <taxon>Bacillati</taxon>
        <taxon>Actinomycetota</taxon>
        <taxon>Actinomycetes</taxon>
        <taxon>Pseudonocardiales</taxon>
        <taxon>Pseudonocardiaceae</taxon>
        <taxon>Pseudonocardia</taxon>
    </lineage>
</organism>
<feature type="transmembrane region" description="Helical" evidence="1">
    <location>
        <begin position="385"/>
        <end position="403"/>
    </location>
</feature>
<gene>
    <name evidence="3" type="ORF">WIS52_23735</name>
</gene>
<feature type="transmembrane region" description="Helical" evidence="1">
    <location>
        <begin position="192"/>
        <end position="209"/>
    </location>
</feature>
<keyword evidence="1" id="KW-0472">Membrane</keyword>
<dbReference type="EMBL" id="JBEDNQ010000010">
    <property type="protein sequence ID" value="MEQ3553494.1"/>
    <property type="molecule type" value="Genomic_DNA"/>
</dbReference>
<keyword evidence="1" id="KW-1133">Transmembrane helix</keyword>
<proteinExistence type="predicted"/>
<feature type="transmembrane region" description="Helical" evidence="1">
    <location>
        <begin position="253"/>
        <end position="274"/>
    </location>
</feature>
<name>A0ABV1KGM3_9PSEU</name>
<feature type="transmembrane region" description="Helical" evidence="1">
    <location>
        <begin position="12"/>
        <end position="32"/>
    </location>
</feature>
<dbReference type="InterPro" id="IPR002823">
    <property type="entry name" value="DUF112_TM"/>
</dbReference>
<comment type="caution">
    <text evidence="3">The sequence shown here is derived from an EMBL/GenBank/DDBJ whole genome shotgun (WGS) entry which is preliminary data.</text>
</comment>
<dbReference type="PANTHER" id="PTHR35342:SF5">
    <property type="entry name" value="TRICARBOXYLIC TRANSPORT PROTEIN"/>
    <property type="match status" value="1"/>
</dbReference>
<evidence type="ECO:0000313" key="4">
    <source>
        <dbReference type="Proteomes" id="UP001494902"/>
    </source>
</evidence>
<keyword evidence="1" id="KW-0812">Transmembrane</keyword>
<evidence type="ECO:0000259" key="2">
    <source>
        <dbReference type="Pfam" id="PF01970"/>
    </source>
</evidence>
<protein>
    <submittedName>
        <fullName evidence="3">Tripartite tricarboxylate transporter permease</fullName>
    </submittedName>
</protein>
<accession>A0ABV1KGM3</accession>
<sequence length="504" mass="51901">MGAIVDVITIEAVVALALGSAFGLLIGAVPGLTAMMGMALLLPLTFGMSSTAAIALLVGCYIGGIAGGLVSSTLLGMPGNSSSIATTFDAYPMAKKGEPVKALGIGVTASLFGGLLGFAALISLSPVVASVALLLGPFEYFSITLLALMLVAVLAGNNMAKGLAAGFLGLLAGSIGFAPIDSSERFTFGWSHLWGGIAILPLIIGLFAISEMMRVTMSEGRETPKVPVRYSGFGLGIGIADVVRSGWNIVRSSLIGIAIGVLPGMGGTAANLLAYARAKQAARNPDEFGKGAADGIWAPESSNSASSGGSMVPMMTLGIPGDGVTAVLLGGLIIHGIQPGPLLFSENPEVVNAIFFYFLIAVVVVFAMQLFGMRVFPLVLRVPKRYLFPILVAFMAVGAYAASYQIADAWLMVALGVIGFGLVAGGFPLSPLLLGYILGPIVETYFRRALMSSDGDYTPFITRPASAVFIGATVLVLVVTFWSRARASRTPTPHDRSPTSGVVP</sequence>
<dbReference type="RefSeq" id="WP_349300559.1">
    <property type="nucleotide sequence ID" value="NZ_JBEDNQ010000010.1"/>
</dbReference>
<reference evidence="3 4" key="1">
    <citation type="submission" date="2024-03" db="EMBL/GenBank/DDBJ databases">
        <title>Draft genome sequence of Pseudonocardia nematodicida JCM 31783.</title>
        <authorList>
            <person name="Butdee W."/>
            <person name="Duangmal K."/>
        </authorList>
    </citation>
    <scope>NUCLEOTIDE SEQUENCE [LARGE SCALE GENOMIC DNA]</scope>
    <source>
        <strain evidence="3 4">JCM 31783</strain>
    </source>
</reference>
<feature type="transmembrane region" description="Helical" evidence="1">
    <location>
        <begin position="312"/>
        <end position="334"/>
    </location>
</feature>
<feature type="transmembrane region" description="Helical" evidence="1">
    <location>
        <begin position="102"/>
        <end position="122"/>
    </location>
</feature>
<dbReference type="Pfam" id="PF01970">
    <property type="entry name" value="TctA"/>
    <property type="match status" value="1"/>
</dbReference>
<feature type="transmembrane region" description="Helical" evidence="1">
    <location>
        <begin position="409"/>
        <end position="439"/>
    </location>
</feature>
<evidence type="ECO:0000256" key="1">
    <source>
        <dbReference type="SAM" id="Phobius"/>
    </source>
</evidence>
<keyword evidence="4" id="KW-1185">Reference proteome</keyword>
<feature type="transmembrane region" description="Helical" evidence="1">
    <location>
        <begin position="460"/>
        <end position="482"/>
    </location>
</feature>
<feature type="domain" description="DUF112" evidence="2">
    <location>
        <begin position="14"/>
        <end position="434"/>
    </location>
</feature>
<feature type="transmembrane region" description="Helical" evidence="1">
    <location>
        <begin position="52"/>
        <end position="75"/>
    </location>
</feature>
<dbReference type="Proteomes" id="UP001494902">
    <property type="component" value="Unassembled WGS sequence"/>
</dbReference>
<feature type="transmembrane region" description="Helical" evidence="1">
    <location>
        <begin position="128"/>
        <end position="155"/>
    </location>
</feature>
<evidence type="ECO:0000313" key="3">
    <source>
        <dbReference type="EMBL" id="MEQ3553494.1"/>
    </source>
</evidence>
<feature type="transmembrane region" description="Helical" evidence="1">
    <location>
        <begin position="162"/>
        <end position="180"/>
    </location>
</feature>
<dbReference type="PANTHER" id="PTHR35342">
    <property type="entry name" value="TRICARBOXYLIC TRANSPORT PROTEIN"/>
    <property type="match status" value="1"/>
</dbReference>
<feature type="transmembrane region" description="Helical" evidence="1">
    <location>
        <begin position="354"/>
        <end position="373"/>
    </location>
</feature>